<name>A0A9W4WVS2_9GLOM</name>
<evidence type="ECO:0000313" key="2">
    <source>
        <dbReference type="Proteomes" id="UP001153678"/>
    </source>
</evidence>
<dbReference type="EMBL" id="CAMKVN010002806">
    <property type="protein sequence ID" value="CAI2182681.1"/>
    <property type="molecule type" value="Genomic_DNA"/>
</dbReference>
<gene>
    <name evidence="1" type="ORF">FWILDA_LOCUS10700</name>
</gene>
<accession>A0A9W4WVS2</accession>
<comment type="caution">
    <text evidence="1">The sequence shown here is derived from an EMBL/GenBank/DDBJ whole genome shotgun (WGS) entry which is preliminary data.</text>
</comment>
<reference evidence="1" key="1">
    <citation type="submission" date="2022-08" db="EMBL/GenBank/DDBJ databases">
        <authorList>
            <person name="Kallberg Y."/>
            <person name="Tangrot J."/>
            <person name="Rosling A."/>
        </authorList>
    </citation>
    <scope>NUCLEOTIDE SEQUENCE</scope>
    <source>
        <strain evidence="1">Wild A</strain>
    </source>
</reference>
<keyword evidence="2" id="KW-1185">Reference proteome</keyword>
<dbReference type="Proteomes" id="UP001153678">
    <property type="component" value="Unassembled WGS sequence"/>
</dbReference>
<proteinExistence type="predicted"/>
<evidence type="ECO:0000313" key="1">
    <source>
        <dbReference type="EMBL" id="CAI2182681.1"/>
    </source>
</evidence>
<dbReference type="AlphaFoldDB" id="A0A9W4WVS2"/>
<protein>
    <submittedName>
        <fullName evidence="1">6267_t:CDS:1</fullName>
    </submittedName>
</protein>
<sequence length="39" mass="4342">MSDSSSRLEQLMKYAISQKDLSVSAVLNTSKIFTPHTKV</sequence>
<organism evidence="1 2">
    <name type="scientific">Funneliformis geosporum</name>
    <dbReference type="NCBI Taxonomy" id="1117311"/>
    <lineage>
        <taxon>Eukaryota</taxon>
        <taxon>Fungi</taxon>
        <taxon>Fungi incertae sedis</taxon>
        <taxon>Mucoromycota</taxon>
        <taxon>Glomeromycotina</taxon>
        <taxon>Glomeromycetes</taxon>
        <taxon>Glomerales</taxon>
        <taxon>Glomeraceae</taxon>
        <taxon>Funneliformis</taxon>
    </lineage>
</organism>